<evidence type="ECO:0000313" key="2">
    <source>
        <dbReference type="EMBL" id="CAD9231220.1"/>
    </source>
</evidence>
<dbReference type="InterPro" id="IPR036410">
    <property type="entry name" value="HSP_DnaJ_Cys-rich_dom_sf"/>
</dbReference>
<proteinExistence type="predicted"/>
<organism evidence="2">
    <name type="scientific">Compsopogon caeruleus</name>
    <dbReference type="NCBI Taxonomy" id="31354"/>
    <lineage>
        <taxon>Eukaryota</taxon>
        <taxon>Rhodophyta</taxon>
        <taxon>Compsopogonophyceae</taxon>
        <taxon>Compsopogonales</taxon>
        <taxon>Compsopogonaceae</taxon>
        <taxon>Compsopogon</taxon>
    </lineage>
</organism>
<feature type="compositionally biased region" description="Polar residues" evidence="1">
    <location>
        <begin position="149"/>
        <end position="176"/>
    </location>
</feature>
<dbReference type="EMBL" id="HBGH01006161">
    <property type="protein sequence ID" value="CAD9231220.1"/>
    <property type="molecule type" value="Transcribed_RNA"/>
</dbReference>
<name>A0A7S1TBT2_9RHOD</name>
<gene>
    <name evidence="2" type="ORF">CCAE0312_LOCUS3276</name>
</gene>
<feature type="region of interest" description="Disordered" evidence="1">
    <location>
        <begin position="130"/>
        <end position="176"/>
    </location>
</feature>
<reference evidence="2" key="1">
    <citation type="submission" date="2021-01" db="EMBL/GenBank/DDBJ databases">
        <authorList>
            <person name="Corre E."/>
            <person name="Pelletier E."/>
            <person name="Niang G."/>
            <person name="Scheremetjew M."/>
            <person name="Finn R."/>
            <person name="Kale V."/>
            <person name="Holt S."/>
            <person name="Cochrane G."/>
            <person name="Meng A."/>
            <person name="Brown T."/>
            <person name="Cohen L."/>
        </authorList>
    </citation>
    <scope>NUCLEOTIDE SEQUENCE</scope>
    <source>
        <strain evidence="2">SAG 36.94</strain>
    </source>
</reference>
<dbReference type="PANTHER" id="PTHR15852:SF27">
    <property type="entry name" value="PROTEIN DISULFIDE-ISOMERASE LQY1, CHLOROPLASTIC"/>
    <property type="match status" value="1"/>
</dbReference>
<sequence>MRVGTGLGGASGVWSWRLAADRDMGGEMDVDEDDDNEGEGDIHPSWRIYEQPGNKCVVCYGTGKDKCLFCFGKGSVLIGPEVGRDTEVCPLCEGATFLICERCEGSGVRPATRYDVKLGKYVPNWTNEQISRGEVNLHPSQRKDEQEGSDATGSTEPSPSQQKSNDVSETETGIQV</sequence>
<accession>A0A7S1TBT2</accession>
<dbReference type="SUPFAM" id="SSF57938">
    <property type="entry name" value="DnaJ/Hsp40 cysteine-rich domain"/>
    <property type="match status" value="1"/>
</dbReference>
<evidence type="ECO:0000256" key="1">
    <source>
        <dbReference type="SAM" id="MobiDB-lite"/>
    </source>
</evidence>
<dbReference type="PANTHER" id="PTHR15852">
    <property type="entry name" value="PLASTID TRANSCRIPTIONALLY ACTIVE PROTEIN"/>
    <property type="match status" value="1"/>
</dbReference>
<dbReference type="AlphaFoldDB" id="A0A7S1TBT2"/>
<protein>
    <submittedName>
        <fullName evidence="2">Uncharacterized protein</fullName>
    </submittedName>
</protein>